<reference evidence="8 9" key="1">
    <citation type="journal article" date="2018" name="Environ. Microbiol.">
        <title>Novel energy conservation strategies and behaviour of Pelotomaculum schinkii driving syntrophic propionate catabolism.</title>
        <authorList>
            <person name="Hidalgo-Ahumada C.A.P."/>
            <person name="Nobu M.K."/>
            <person name="Narihiro T."/>
            <person name="Tamaki H."/>
            <person name="Liu W.T."/>
            <person name="Kamagata Y."/>
            <person name="Stams A.J.M."/>
            <person name="Imachi H."/>
            <person name="Sousa D.Z."/>
        </authorList>
    </citation>
    <scope>NUCLEOTIDE SEQUENCE [LARGE SCALE GENOMIC DNA]</scope>
    <source>
        <strain evidence="8 9">HH</strain>
    </source>
</reference>
<organism evidence="8 9">
    <name type="scientific">Pelotomaculum schinkii</name>
    <dbReference type="NCBI Taxonomy" id="78350"/>
    <lineage>
        <taxon>Bacteria</taxon>
        <taxon>Bacillati</taxon>
        <taxon>Bacillota</taxon>
        <taxon>Clostridia</taxon>
        <taxon>Eubacteriales</taxon>
        <taxon>Desulfotomaculaceae</taxon>
        <taxon>Pelotomaculum</taxon>
    </lineage>
</organism>
<evidence type="ECO:0000256" key="3">
    <source>
        <dbReference type="ARBA" id="ARBA00022692"/>
    </source>
</evidence>
<keyword evidence="9" id="KW-1185">Reference proteome</keyword>
<dbReference type="PIRSF" id="PIRSF006060">
    <property type="entry name" value="AA_transporter"/>
    <property type="match status" value="1"/>
</dbReference>
<keyword evidence="5 7" id="KW-0472">Membrane</keyword>
<feature type="transmembrane region" description="Helical" evidence="7">
    <location>
        <begin position="149"/>
        <end position="167"/>
    </location>
</feature>
<dbReference type="GO" id="GO:0005886">
    <property type="term" value="C:plasma membrane"/>
    <property type="evidence" value="ECO:0007669"/>
    <property type="project" value="UniProtKB-SubCell"/>
</dbReference>
<feature type="transmembrane region" description="Helical" evidence="7">
    <location>
        <begin position="341"/>
        <end position="364"/>
    </location>
</feature>
<comment type="subcellular location">
    <subcellularLocation>
        <location evidence="1">Cell membrane</location>
        <topology evidence="1">Multi-pass membrane protein</topology>
    </subcellularLocation>
</comment>
<feature type="transmembrane region" description="Helical" evidence="7">
    <location>
        <begin position="260"/>
        <end position="293"/>
    </location>
</feature>
<accession>A0A4Y7REH6</accession>
<feature type="transmembrane region" description="Helical" evidence="7">
    <location>
        <begin position="313"/>
        <end position="335"/>
    </location>
</feature>
<feature type="transmembrane region" description="Helical" evidence="7">
    <location>
        <begin position="119"/>
        <end position="137"/>
    </location>
</feature>
<dbReference type="Pfam" id="PF13520">
    <property type="entry name" value="AA_permease_2"/>
    <property type="match status" value="1"/>
</dbReference>
<feature type="transmembrane region" description="Helical" evidence="7">
    <location>
        <begin position="12"/>
        <end position="36"/>
    </location>
</feature>
<feature type="transmembrane region" description="Helical" evidence="7">
    <location>
        <begin position="42"/>
        <end position="63"/>
    </location>
</feature>
<evidence type="ECO:0000256" key="2">
    <source>
        <dbReference type="ARBA" id="ARBA00022475"/>
    </source>
</evidence>
<feature type="transmembrane region" description="Helical" evidence="7">
    <location>
        <begin position="179"/>
        <end position="199"/>
    </location>
</feature>
<evidence type="ECO:0000256" key="7">
    <source>
        <dbReference type="SAM" id="Phobius"/>
    </source>
</evidence>
<dbReference type="InterPro" id="IPR002293">
    <property type="entry name" value="AA/rel_permease1"/>
</dbReference>
<evidence type="ECO:0000313" key="8">
    <source>
        <dbReference type="EMBL" id="TEB07418.1"/>
    </source>
</evidence>
<gene>
    <name evidence="8" type="primary">yhdG</name>
    <name evidence="8" type="ORF">Psch_00971</name>
</gene>
<name>A0A4Y7REH6_9FIRM</name>
<dbReference type="PANTHER" id="PTHR42770">
    <property type="entry name" value="AMINO ACID TRANSPORTER-RELATED"/>
    <property type="match status" value="1"/>
</dbReference>
<dbReference type="RefSeq" id="WP_190239316.1">
    <property type="nucleotide sequence ID" value="NZ_QFGA01000001.1"/>
</dbReference>
<dbReference type="GO" id="GO:0022857">
    <property type="term" value="F:transmembrane transporter activity"/>
    <property type="evidence" value="ECO:0007669"/>
    <property type="project" value="InterPro"/>
</dbReference>
<protein>
    <submittedName>
        <fullName evidence="8">Putative amino acid permease YhdG</fullName>
    </submittedName>
</protein>
<comment type="caution">
    <text evidence="8">The sequence shown here is derived from an EMBL/GenBank/DDBJ whole genome shotgun (WGS) entry which is preliminary data.</text>
</comment>
<evidence type="ECO:0000256" key="6">
    <source>
        <dbReference type="SAM" id="MobiDB-lite"/>
    </source>
</evidence>
<keyword evidence="4 7" id="KW-1133">Transmembrane helix</keyword>
<feature type="transmembrane region" description="Helical" evidence="7">
    <location>
        <begin position="405"/>
        <end position="427"/>
    </location>
</feature>
<feature type="transmembrane region" description="Helical" evidence="7">
    <location>
        <begin position="376"/>
        <end position="399"/>
    </location>
</feature>
<sequence>MQLKRVLTLRTIVATSAGLCLASSSFVAATMVANYVLGDTAWIAILIGGALCFLAAACFSELNGILPTAAGIRLYFSRAFNDQVSIAVSLVYMLIVVLGVVGVESYILSRVLNEAFPAIPPYAWIVVMLSLVTAMNLRGIKLAGVFQDVVTYSLLAVLVFIGVFALYKTGFQLEAPLSPGGAVGVVQAVAVGVFLFVGFEWVTPLVEEVTQVKQISRGMMIALGVLSVVYAIFTVAMTAVVPKEALLAAPAPQLLFARTILGDFGASLMIVVILATSLKTFNAGIISVSRFMYSSAREHVLPAIFSRVSTRYFTPWVSILALFAIGLTVSAVTLATNRYMALVNLAAAVTSIVYALVGLAVISLRRRMPEEPRPYLIPYGYLIPVLTTLVFAFLAVALLASNLWVLAYLSVSLMVCLVYVNTAVPYLKKKHQARRPSARRRPSRTAEGVEGK</sequence>
<proteinExistence type="predicted"/>
<dbReference type="Gene3D" id="1.20.1740.10">
    <property type="entry name" value="Amino acid/polyamine transporter I"/>
    <property type="match status" value="1"/>
</dbReference>
<evidence type="ECO:0000256" key="5">
    <source>
        <dbReference type="ARBA" id="ARBA00023136"/>
    </source>
</evidence>
<evidence type="ECO:0000256" key="1">
    <source>
        <dbReference type="ARBA" id="ARBA00004651"/>
    </source>
</evidence>
<dbReference type="PANTHER" id="PTHR42770:SF7">
    <property type="entry name" value="MEMBRANE PROTEIN"/>
    <property type="match status" value="1"/>
</dbReference>
<feature type="transmembrane region" description="Helical" evidence="7">
    <location>
        <begin position="220"/>
        <end position="240"/>
    </location>
</feature>
<dbReference type="EMBL" id="QFGA01000001">
    <property type="protein sequence ID" value="TEB07418.1"/>
    <property type="molecule type" value="Genomic_DNA"/>
</dbReference>
<dbReference type="InterPro" id="IPR050367">
    <property type="entry name" value="APC_superfamily"/>
</dbReference>
<feature type="compositionally biased region" description="Basic residues" evidence="6">
    <location>
        <begin position="432"/>
        <end position="443"/>
    </location>
</feature>
<keyword evidence="3 7" id="KW-0812">Transmembrane</keyword>
<dbReference type="AlphaFoldDB" id="A0A4Y7REH6"/>
<feature type="region of interest" description="Disordered" evidence="6">
    <location>
        <begin position="432"/>
        <end position="452"/>
    </location>
</feature>
<dbReference type="Proteomes" id="UP000298324">
    <property type="component" value="Unassembled WGS sequence"/>
</dbReference>
<keyword evidence="2" id="KW-1003">Cell membrane</keyword>
<evidence type="ECO:0000256" key="4">
    <source>
        <dbReference type="ARBA" id="ARBA00022989"/>
    </source>
</evidence>
<evidence type="ECO:0000313" key="9">
    <source>
        <dbReference type="Proteomes" id="UP000298324"/>
    </source>
</evidence>
<feature type="transmembrane region" description="Helical" evidence="7">
    <location>
        <begin position="84"/>
        <end position="107"/>
    </location>
</feature>